<keyword evidence="4" id="KW-1185">Reference proteome</keyword>
<organism evidence="3 4">
    <name type="scientific">Roseimicrobium gellanilyticum</name>
    <dbReference type="NCBI Taxonomy" id="748857"/>
    <lineage>
        <taxon>Bacteria</taxon>
        <taxon>Pseudomonadati</taxon>
        <taxon>Verrucomicrobiota</taxon>
        <taxon>Verrucomicrobiia</taxon>
        <taxon>Verrucomicrobiales</taxon>
        <taxon>Verrucomicrobiaceae</taxon>
        <taxon>Roseimicrobium</taxon>
    </lineage>
</organism>
<dbReference type="Pfam" id="PF01408">
    <property type="entry name" value="GFO_IDH_MocA"/>
    <property type="match status" value="1"/>
</dbReference>
<dbReference type="SUPFAM" id="SSF55347">
    <property type="entry name" value="Glyceraldehyde-3-phosphate dehydrogenase-like, C-terminal domain"/>
    <property type="match status" value="1"/>
</dbReference>
<evidence type="ECO:0000313" key="4">
    <source>
        <dbReference type="Proteomes" id="UP000253426"/>
    </source>
</evidence>
<dbReference type="OrthoDB" id="179055at2"/>
<dbReference type="PANTHER" id="PTHR43818">
    <property type="entry name" value="BCDNA.GH03377"/>
    <property type="match status" value="1"/>
</dbReference>
<proteinExistence type="predicted"/>
<dbReference type="Pfam" id="PF19051">
    <property type="entry name" value="GFO_IDH_MocA_C2"/>
    <property type="match status" value="1"/>
</dbReference>
<dbReference type="Proteomes" id="UP000253426">
    <property type="component" value="Unassembled WGS sequence"/>
</dbReference>
<evidence type="ECO:0000259" key="1">
    <source>
        <dbReference type="Pfam" id="PF01408"/>
    </source>
</evidence>
<name>A0A366H8V9_9BACT</name>
<dbReference type="PROSITE" id="PS51318">
    <property type="entry name" value="TAT"/>
    <property type="match status" value="1"/>
</dbReference>
<feature type="domain" description="Gfo/Idh/MocA-like oxidoreductase N-terminal" evidence="1">
    <location>
        <begin position="42"/>
        <end position="158"/>
    </location>
</feature>
<dbReference type="PANTHER" id="PTHR43818:SF10">
    <property type="entry name" value="NADH-DEPENDENT DEHYDROGENASE-RELATED"/>
    <property type="match status" value="1"/>
</dbReference>
<dbReference type="InterPro" id="IPR050463">
    <property type="entry name" value="Gfo/Idh/MocA_oxidrdct_glycsds"/>
</dbReference>
<evidence type="ECO:0000259" key="2">
    <source>
        <dbReference type="Pfam" id="PF19051"/>
    </source>
</evidence>
<dbReference type="Gene3D" id="3.40.50.720">
    <property type="entry name" value="NAD(P)-binding Rossmann-like Domain"/>
    <property type="match status" value="1"/>
</dbReference>
<feature type="domain" description="Gfo/Idh/MocA-like oxidoreductase bacterial type C-terminal" evidence="2">
    <location>
        <begin position="225"/>
        <end position="455"/>
    </location>
</feature>
<sequence>MNPRITISSRRRFLQQSILATGASVLGFPAIVSSRSPNGKLQVGVIGSGGRGASNLKEVAQVSDIVALCDVNEKNLEYASAAHPQARKYRDYRELHTKMEDLDAVVVSTTEHTHAFAILPALRAKKHVYCEKPLTRDVHEARVVMEEAKKADVTTQMGTQMHATANYHRVVELIQSGAIGQVGEVHVWVGRSWGMQTRAEAEKNDDLFVKAGLLDYIDKMPEKGLAVPPQIDWDLWIGPAPMREYHDIYLPGPRWYRYWDFANGTMSDLGSHWNDLPFWALKLDHPKIIEASGPPPHKEIAPANMTATWTYGKRGDLAPVTMHWYQGTAVPKPIKDGILPNSVKNGVLFIGEKGMLFADYGKHTLMPEEKFKGFTPPKPFIPDSPGHQKEWIEAAMAGKKSSCDFSYSGLLTVANHLGGVAYRAGKKITWDHVAGKTDDEGANKLLTREYRAGWKL</sequence>
<dbReference type="SUPFAM" id="SSF51735">
    <property type="entry name" value="NAD(P)-binding Rossmann-fold domains"/>
    <property type="match status" value="1"/>
</dbReference>
<evidence type="ECO:0000313" key="3">
    <source>
        <dbReference type="EMBL" id="RBP38668.1"/>
    </source>
</evidence>
<dbReference type="RefSeq" id="WP_113961113.1">
    <property type="nucleotide sequence ID" value="NZ_QNRR01000011.1"/>
</dbReference>
<accession>A0A366H8V9</accession>
<dbReference type="InterPro" id="IPR036291">
    <property type="entry name" value="NAD(P)-bd_dom_sf"/>
</dbReference>
<comment type="caution">
    <text evidence="3">The sequence shown here is derived from an EMBL/GenBank/DDBJ whole genome shotgun (WGS) entry which is preliminary data.</text>
</comment>
<gene>
    <name evidence="3" type="ORF">DES53_111188</name>
</gene>
<dbReference type="Gene3D" id="3.30.360.10">
    <property type="entry name" value="Dihydrodipicolinate Reductase, domain 2"/>
    <property type="match status" value="1"/>
</dbReference>
<dbReference type="InterPro" id="IPR000683">
    <property type="entry name" value="Gfo/Idh/MocA-like_OxRdtase_N"/>
</dbReference>
<dbReference type="EMBL" id="QNRR01000011">
    <property type="protein sequence ID" value="RBP38668.1"/>
    <property type="molecule type" value="Genomic_DNA"/>
</dbReference>
<dbReference type="AlphaFoldDB" id="A0A366H8V9"/>
<dbReference type="InterPro" id="IPR043906">
    <property type="entry name" value="Gfo/Idh/MocA_OxRdtase_bact_C"/>
</dbReference>
<reference evidence="3 4" key="1">
    <citation type="submission" date="2018-06" db="EMBL/GenBank/DDBJ databases">
        <title>Genomic Encyclopedia of Type Strains, Phase IV (KMG-IV): sequencing the most valuable type-strain genomes for metagenomic binning, comparative biology and taxonomic classification.</title>
        <authorList>
            <person name="Goeker M."/>
        </authorList>
    </citation>
    <scope>NUCLEOTIDE SEQUENCE [LARGE SCALE GENOMIC DNA]</scope>
    <source>
        <strain evidence="3 4">DSM 25532</strain>
    </source>
</reference>
<dbReference type="GO" id="GO:0000166">
    <property type="term" value="F:nucleotide binding"/>
    <property type="evidence" value="ECO:0007669"/>
    <property type="project" value="InterPro"/>
</dbReference>
<evidence type="ECO:0008006" key="5">
    <source>
        <dbReference type="Google" id="ProtNLM"/>
    </source>
</evidence>
<dbReference type="InterPro" id="IPR006311">
    <property type="entry name" value="TAT_signal"/>
</dbReference>
<protein>
    <recommendedName>
        <fullName evidence="5">Dehydrogenase</fullName>
    </recommendedName>
</protein>